<dbReference type="AlphaFoldDB" id="A0A0S3RZ21"/>
<organism evidence="1 2">
    <name type="scientific">Vigna angularis var. angularis</name>
    <dbReference type="NCBI Taxonomy" id="157739"/>
    <lineage>
        <taxon>Eukaryota</taxon>
        <taxon>Viridiplantae</taxon>
        <taxon>Streptophyta</taxon>
        <taxon>Embryophyta</taxon>
        <taxon>Tracheophyta</taxon>
        <taxon>Spermatophyta</taxon>
        <taxon>Magnoliopsida</taxon>
        <taxon>eudicotyledons</taxon>
        <taxon>Gunneridae</taxon>
        <taxon>Pentapetalae</taxon>
        <taxon>rosids</taxon>
        <taxon>fabids</taxon>
        <taxon>Fabales</taxon>
        <taxon>Fabaceae</taxon>
        <taxon>Papilionoideae</taxon>
        <taxon>50 kb inversion clade</taxon>
        <taxon>NPAAA clade</taxon>
        <taxon>indigoferoid/millettioid clade</taxon>
        <taxon>Phaseoleae</taxon>
        <taxon>Vigna</taxon>
    </lineage>
</organism>
<sequence length="70" mass="8210">VETRRITEGTLPFLLEAFSFILKEKFLSFWRSAENDGSRRCHAGSLAHRGVGRERLTKAATHMRKRKRFF</sequence>
<accession>A0A0S3RZ21</accession>
<proteinExistence type="predicted"/>
<evidence type="ECO:0000313" key="1">
    <source>
        <dbReference type="EMBL" id="BAT85836.1"/>
    </source>
</evidence>
<protein>
    <submittedName>
        <fullName evidence="1">Uncharacterized protein</fullName>
    </submittedName>
</protein>
<keyword evidence="2" id="KW-1185">Reference proteome</keyword>
<dbReference type="Proteomes" id="UP000291084">
    <property type="component" value="Chromosome 4"/>
</dbReference>
<gene>
    <name evidence="1" type="primary">Vigan.04G343000</name>
    <name evidence="1" type="ORF">VIGAN_04343000</name>
</gene>
<reference evidence="1 2" key="1">
    <citation type="journal article" date="2015" name="Sci. Rep.">
        <title>The power of single molecule real-time sequencing technology in the de novo assembly of a eukaryotic genome.</title>
        <authorList>
            <person name="Sakai H."/>
            <person name="Naito K."/>
            <person name="Ogiso-Tanaka E."/>
            <person name="Takahashi Y."/>
            <person name="Iseki K."/>
            <person name="Muto C."/>
            <person name="Satou K."/>
            <person name="Teruya K."/>
            <person name="Shiroma A."/>
            <person name="Shimoji M."/>
            <person name="Hirano T."/>
            <person name="Itoh T."/>
            <person name="Kaga A."/>
            <person name="Tomooka N."/>
        </authorList>
    </citation>
    <scope>NUCLEOTIDE SEQUENCE [LARGE SCALE GENOMIC DNA]</scope>
    <source>
        <strain evidence="2">cv. Shumari</strain>
    </source>
</reference>
<name>A0A0S3RZ21_PHAAN</name>
<evidence type="ECO:0000313" key="2">
    <source>
        <dbReference type="Proteomes" id="UP000291084"/>
    </source>
</evidence>
<dbReference type="EMBL" id="AP015037">
    <property type="protein sequence ID" value="BAT85836.1"/>
    <property type="molecule type" value="Genomic_DNA"/>
</dbReference>
<feature type="non-terminal residue" evidence="1">
    <location>
        <position position="1"/>
    </location>
</feature>